<name>A0A1J5T277_9ZZZZ</name>
<feature type="compositionally biased region" description="Pro residues" evidence="1">
    <location>
        <begin position="47"/>
        <end position="76"/>
    </location>
</feature>
<comment type="caution">
    <text evidence="2">The sequence shown here is derived from an EMBL/GenBank/DDBJ whole genome shotgun (WGS) entry which is preliminary data.</text>
</comment>
<organism evidence="2">
    <name type="scientific">mine drainage metagenome</name>
    <dbReference type="NCBI Taxonomy" id="410659"/>
    <lineage>
        <taxon>unclassified sequences</taxon>
        <taxon>metagenomes</taxon>
        <taxon>ecological metagenomes</taxon>
    </lineage>
</organism>
<feature type="compositionally biased region" description="Basic and acidic residues" evidence="1">
    <location>
        <begin position="36"/>
        <end position="46"/>
    </location>
</feature>
<dbReference type="EMBL" id="MLJW01000044">
    <property type="protein sequence ID" value="OIR06294.1"/>
    <property type="molecule type" value="Genomic_DNA"/>
</dbReference>
<proteinExistence type="predicted"/>
<reference evidence="2" key="1">
    <citation type="submission" date="2016-10" db="EMBL/GenBank/DDBJ databases">
        <title>Sequence of Gallionella enrichment culture.</title>
        <authorList>
            <person name="Poehlein A."/>
            <person name="Muehling M."/>
            <person name="Daniel R."/>
        </authorList>
    </citation>
    <scope>NUCLEOTIDE SEQUENCE</scope>
</reference>
<dbReference type="AlphaFoldDB" id="A0A1J5T277"/>
<protein>
    <submittedName>
        <fullName evidence="2">Uncharacterized protein</fullName>
    </submittedName>
</protein>
<evidence type="ECO:0000256" key="1">
    <source>
        <dbReference type="SAM" id="MobiDB-lite"/>
    </source>
</evidence>
<feature type="region of interest" description="Disordered" evidence="1">
    <location>
        <begin position="32"/>
        <end position="197"/>
    </location>
</feature>
<sequence length="783" mass="86194">MQTPWTLGRAGGVGRGRSLLMVALCAATAATALADGPDRDSNRPEASRPPAPQAVRQAPPPPAPRTFQPPPVPPPIRANGPAWQGQAPRATHLPPAWKLDDVRHSGPPTFPVPPANARPPRLPPGQNPGYAHPAPGQDSHRWDRDGRDHRWQPPVNGQRPGQVRPPDDHPGRTWVPVPDRDHRRRTIGVPPTVDRDSRDRWRDWARDRDHDRDAWRRHFPVRPRSWTYWDPYGFYDPFWGGTTVWYGGYYGWYPYGAYPYGWYPYTAQMYPDSTYKSSATYEVTQEGGTGSAEAEPPAPAVQVAPLYFPPTPPPLGTPLPPELPAAGPAVPQSLAPWIDEPFYTPLAARLASGPLPGALRTRLDAYAREKSSALEALRREIGSVARLEPGARKQALQAFARAQSARLAALDEQANALRRSLVELAGGDAPSNPWIGERTWRLGTQAESLPADTLHALQYQVVRAAVAYGEGFPTAFRWLLRETAMDLQMNALAAPAGEAPQDQPSSRLVFFSPSTSRVILPSTLPPELASEFSAYDTEKRDIRAEIVASLTRSDSLTSDGRRQANLDLVVRLTPRLMALEALADRIRDEVAASPMLLAPEQRIAVPPDLAGRLDALLQERGRLRALIASEFQKLQALAAPATLRMLPPASGTPDEALTISLTPRLGQSEVRVSEMRDQLEAFNREWTPQIQANEARAAQLRDEISRRFSSFQGAPEGLTPEAEFDLCASQIQTDGAWRLYGDYLEALFEPGLSPAQRRLLYDGAIQSLHLQLPPGDTTWGEGG</sequence>
<feature type="compositionally biased region" description="Basic and acidic residues" evidence="1">
    <location>
        <begin position="138"/>
        <end position="151"/>
    </location>
</feature>
<gene>
    <name evidence="2" type="ORF">GALL_114840</name>
</gene>
<accession>A0A1J5T277</accession>
<evidence type="ECO:0000313" key="2">
    <source>
        <dbReference type="EMBL" id="OIR06294.1"/>
    </source>
</evidence>
<feature type="compositionally biased region" description="Pro residues" evidence="1">
    <location>
        <begin position="108"/>
        <end position="126"/>
    </location>
</feature>